<sequence>MPIRSRFSIPVPLSSIPTQVFGSADGPLPEKLAFADCEAPEILRLTLHDYREWSKRLAAGLIQAGLQDGDRVLLHSGNSIFTPVVAMGVIMAGGIVSMANPMFVPKELAHQVRDSGARFLLTATDLMECANEAASLVGLDQDYVYIFDDTPLAAPNRPLSTSQQKHWSSLLAGPAEGTRFRWEGFSTEDQANRTAFLFYSSGTTGVPKGVEVTHRNIVANNCQIIHHQRLDPRFRQLDEAGIATTICPLPMYHGLGLVMCALVSPGRHVPVYIMKRYDGRKLVQYIDRFKVTELLLVPPILRWMAKDPYVRSGGVDLSSVKRVACGAAPLSVAATKEFESLWENGQVNVKQAWGLSE</sequence>
<evidence type="ECO:0000259" key="1">
    <source>
        <dbReference type="Pfam" id="PF00501"/>
    </source>
</evidence>
<gene>
    <name evidence="2" type="ORF">LTR84_002011</name>
</gene>
<organism evidence="2 3">
    <name type="scientific">Exophiala bonariae</name>
    <dbReference type="NCBI Taxonomy" id="1690606"/>
    <lineage>
        <taxon>Eukaryota</taxon>
        <taxon>Fungi</taxon>
        <taxon>Dikarya</taxon>
        <taxon>Ascomycota</taxon>
        <taxon>Pezizomycotina</taxon>
        <taxon>Eurotiomycetes</taxon>
        <taxon>Chaetothyriomycetidae</taxon>
        <taxon>Chaetothyriales</taxon>
        <taxon>Herpotrichiellaceae</taxon>
        <taxon>Exophiala</taxon>
    </lineage>
</organism>
<dbReference type="PROSITE" id="PS00455">
    <property type="entry name" value="AMP_BINDING"/>
    <property type="match status" value="1"/>
</dbReference>
<name>A0AAV9NAB3_9EURO</name>
<dbReference type="Proteomes" id="UP001358417">
    <property type="component" value="Unassembled WGS sequence"/>
</dbReference>
<dbReference type="Gene3D" id="3.40.50.980">
    <property type="match status" value="2"/>
</dbReference>
<keyword evidence="3" id="KW-1185">Reference proteome</keyword>
<dbReference type="PANTHER" id="PTHR24096:SF424">
    <property type="entry name" value="ACETYL-COA SYNTHETASE-LIKE PROTEIN-RELATED"/>
    <property type="match status" value="1"/>
</dbReference>
<comment type="caution">
    <text evidence="2">The sequence shown here is derived from an EMBL/GenBank/DDBJ whole genome shotgun (WGS) entry which is preliminary data.</text>
</comment>
<evidence type="ECO:0000313" key="2">
    <source>
        <dbReference type="EMBL" id="KAK5053037.1"/>
    </source>
</evidence>
<dbReference type="AlphaFoldDB" id="A0AAV9NAB3"/>
<evidence type="ECO:0000313" key="3">
    <source>
        <dbReference type="Proteomes" id="UP001358417"/>
    </source>
</evidence>
<dbReference type="InterPro" id="IPR000873">
    <property type="entry name" value="AMP-dep_synth/lig_dom"/>
</dbReference>
<dbReference type="EMBL" id="JAVRRD010000012">
    <property type="protein sequence ID" value="KAK5053037.1"/>
    <property type="molecule type" value="Genomic_DNA"/>
</dbReference>
<dbReference type="PANTHER" id="PTHR24096">
    <property type="entry name" value="LONG-CHAIN-FATTY-ACID--COA LIGASE"/>
    <property type="match status" value="1"/>
</dbReference>
<accession>A0AAV9NAB3</accession>
<dbReference type="Pfam" id="PF00501">
    <property type="entry name" value="AMP-binding"/>
    <property type="match status" value="1"/>
</dbReference>
<reference evidence="2 3" key="1">
    <citation type="submission" date="2023-08" db="EMBL/GenBank/DDBJ databases">
        <title>Black Yeasts Isolated from many extreme environments.</title>
        <authorList>
            <person name="Coleine C."/>
            <person name="Stajich J.E."/>
            <person name="Selbmann L."/>
        </authorList>
    </citation>
    <scope>NUCLEOTIDE SEQUENCE [LARGE SCALE GENOMIC DNA]</scope>
    <source>
        <strain evidence="2 3">CCFEE 5792</strain>
    </source>
</reference>
<dbReference type="GeneID" id="89970223"/>
<dbReference type="GO" id="GO:0016405">
    <property type="term" value="F:CoA-ligase activity"/>
    <property type="evidence" value="ECO:0007669"/>
    <property type="project" value="TreeGrafter"/>
</dbReference>
<dbReference type="SUPFAM" id="SSF56801">
    <property type="entry name" value="Acetyl-CoA synthetase-like"/>
    <property type="match status" value="1"/>
</dbReference>
<protein>
    <recommendedName>
        <fullName evidence="1">AMP-dependent synthetase/ligase domain-containing protein</fullName>
    </recommendedName>
</protein>
<dbReference type="InterPro" id="IPR020845">
    <property type="entry name" value="AMP-binding_CS"/>
</dbReference>
<feature type="domain" description="AMP-dependent synthetase/ligase" evidence="1">
    <location>
        <begin position="29"/>
        <end position="357"/>
    </location>
</feature>
<dbReference type="RefSeq" id="XP_064706479.1">
    <property type="nucleotide sequence ID" value="XM_064845625.1"/>
</dbReference>
<proteinExistence type="predicted"/>